<feature type="transmembrane region" description="Helical" evidence="7">
    <location>
        <begin position="368"/>
        <end position="389"/>
    </location>
</feature>
<keyword evidence="5 7" id="KW-0472">Membrane</keyword>
<proteinExistence type="predicted"/>
<evidence type="ECO:0000256" key="6">
    <source>
        <dbReference type="SAM" id="MobiDB-lite"/>
    </source>
</evidence>
<evidence type="ECO:0000256" key="7">
    <source>
        <dbReference type="SAM" id="Phobius"/>
    </source>
</evidence>
<keyword evidence="3" id="KW-0133">Cell shape</keyword>
<dbReference type="OrthoDB" id="9812661at2"/>
<dbReference type="Proteomes" id="UP000255355">
    <property type="component" value="Unassembled WGS sequence"/>
</dbReference>
<protein>
    <submittedName>
        <fullName evidence="8">Cell elongation-specific peptidoglycan biosynthesis regulator RodA</fullName>
    </submittedName>
</protein>
<dbReference type="GO" id="GO:0032153">
    <property type="term" value="C:cell division site"/>
    <property type="evidence" value="ECO:0007669"/>
    <property type="project" value="TreeGrafter"/>
</dbReference>
<keyword evidence="2 7" id="KW-0812">Transmembrane</keyword>
<dbReference type="Pfam" id="PF01098">
    <property type="entry name" value="FTSW_RODA_SPOVE"/>
    <property type="match status" value="1"/>
</dbReference>
<feature type="transmembrane region" description="Helical" evidence="7">
    <location>
        <begin position="434"/>
        <end position="453"/>
    </location>
</feature>
<dbReference type="InterPro" id="IPR001182">
    <property type="entry name" value="FtsW/RodA"/>
</dbReference>
<evidence type="ECO:0000256" key="3">
    <source>
        <dbReference type="ARBA" id="ARBA00022960"/>
    </source>
</evidence>
<dbReference type="PANTHER" id="PTHR30474">
    <property type="entry name" value="CELL CYCLE PROTEIN"/>
    <property type="match status" value="1"/>
</dbReference>
<gene>
    <name evidence="8" type="ORF">DFR68_108177</name>
</gene>
<feature type="transmembrane region" description="Helical" evidence="7">
    <location>
        <begin position="62"/>
        <end position="79"/>
    </location>
</feature>
<dbReference type="GO" id="GO:0008360">
    <property type="term" value="P:regulation of cell shape"/>
    <property type="evidence" value="ECO:0007669"/>
    <property type="project" value="UniProtKB-KW"/>
</dbReference>
<dbReference type="GO" id="GO:0005886">
    <property type="term" value="C:plasma membrane"/>
    <property type="evidence" value="ECO:0007669"/>
    <property type="project" value="TreeGrafter"/>
</dbReference>
<dbReference type="STRING" id="1210089.GCA_001613165_05456"/>
<evidence type="ECO:0000256" key="4">
    <source>
        <dbReference type="ARBA" id="ARBA00022989"/>
    </source>
</evidence>
<feature type="transmembrane region" description="Helical" evidence="7">
    <location>
        <begin position="91"/>
        <end position="109"/>
    </location>
</feature>
<keyword evidence="9" id="KW-1185">Reference proteome</keyword>
<evidence type="ECO:0000256" key="5">
    <source>
        <dbReference type="ARBA" id="ARBA00023136"/>
    </source>
</evidence>
<sequence length="511" mass="54160">MSAPAPPSAGAFPSPPGGFAPAPPPTTRRNAEALLLAGAVVITTAALMLVEASQDQEITWDLAKLGLAYLALFGVAHLAVRRFAPFSDPLLLPIVALLNGIGLVLIHRVDLADEQTAAYNDWPIPSPDANQQVLWTAFGIALFVGLLVLLRDYRTLARYSYTLGLVGLVALVIPALLPSALSETNGAKIWIRLPGFSLQPGEFAKILLIIFFASVLVAKRDLFTAAGKHVFGMELPRARDLGPILAVWFVCLLVLVFEKDLGTSLLIFATVLALLYIATERVGWVIVGSLLLALGFFIAYNSFGHVRVRVATWLHPFEDYNNTGYQISQSLFGLATGGLAGTGLGSGRPSQVPFAKTDFIVATIGEELGLIGLTAVLMLFAIFVVRGLRTALAVRDSFGKLLAAGLSFTIAVQVFVVVGGVTKLIPLTGLTTPFVSYGGSSLLANYALLALLVKVSDAARAPAPSRRREQAPIADAPTEMIRGSGDGGPRQPAPREHSHQAQQASARGETA</sequence>
<dbReference type="GO" id="GO:0051301">
    <property type="term" value="P:cell division"/>
    <property type="evidence" value="ECO:0007669"/>
    <property type="project" value="InterPro"/>
</dbReference>
<dbReference type="GO" id="GO:0015648">
    <property type="term" value="F:lipid-linked peptidoglycan transporter activity"/>
    <property type="evidence" value="ECO:0007669"/>
    <property type="project" value="TreeGrafter"/>
</dbReference>
<dbReference type="PANTHER" id="PTHR30474:SF3">
    <property type="entry name" value="PEPTIDOGLYCAN GLYCOSYLTRANSFERASE RODA"/>
    <property type="match status" value="1"/>
</dbReference>
<dbReference type="AlphaFoldDB" id="A0A370GYH7"/>
<feature type="region of interest" description="Disordered" evidence="6">
    <location>
        <begin position="1"/>
        <end position="25"/>
    </location>
</feature>
<dbReference type="EMBL" id="QQAZ01000008">
    <property type="protein sequence ID" value="RDI48346.1"/>
    <property type="molecule type" value="Genomic_DNA"/>
</dbReference>
<evidence type="ECO:0000256" key="2">
    <source>
        <dbReference type="ARBA" id="ARBA00022692"/>
    </source>
</evidence>
<comment type="caution">
    <text evidence="8">The sequence shown here is derived from an EMBL/GenBank/DDBJ whole genome shotgun (WGS) entry which is preliminary data.</text>
</comment>
<feature type="transmembrane region" description="Helical" evidence="7">
    <location>
        <begin position="284"/>
        <end position="303"/>
    </location>
</feature>
<comment type="subcellular location">
    <subcellularLocation>
        <location evidence="1">Membrane</location>
        <topology evidence="1">Multi-pass membrane protein</topology>
    </subcellularLocation>
</comment>
<name>A0A370GYH7_9NOCA</name>
<feature type="region of interest" description="Disordered" evidence="6">
    <location>
        <begin position="463"/>
        <end position="511"/>
    </location>
</feature>
<feature type="transmembrane region" description="Helical" evidence="7">
    <location>
        <begin position="261"/>
        <end position="277"/>
    </location>
</feature>
<feature type="transmembrane region" description="Helical" evidence="7">
    <location>
        <begin position="129"/>
        <end position="150"/>
    </location>
</feature>
<organism evidence="8 9">
    <name type="scientific">Nocardia mexicana</name>
    <dbReference type="NCBI Taxonomy" id="279262"/>
    <lineage>
        <taxon>Bacteria</taxon>
        <taxon>Bacillati</taxon>
        <taxon>Actinomycetota</taxon>
        <taxon>Actinomycetes</taxon>
        <taxon>Mycobacteriales</taxon>
        <taxon>Nocardiaceae</taxon>
        <taxon>Nocardia</taxon>
    </lineage>
</organism>
<feature type="transmembrane region" description="Helical" evidence="7">
    <location>
        <begin position="162"/>
        <end position="181"/>
    </location>
</feature>
<feature type="transmembrane region" description="Helical" evidence="7">
    <location>
        <begin position="401"/>
        <end position="422"/>
    </location>
</feature>
<feature type="transmembrane region" description="Helical" evidence="7">
    <location>
        <begin position="33"/>
        <end position="50"/>
    </location>
</feature>
<evidence type="ECO:0000256" key="1">
    <source>
        <dbReference type="ARBA" id="ARBA00004141"/>
    </source>
</evidence>
<keyword evidence="4 7" id="KW-1133">Transmembrane helix</keyword>
<feature type="transmembrane region" description="Helical" evidence="7">
    <location>
        <begin position="238"/>
        <end position="255"/>
    </location>
</feature>
<accession>A0A370GYH7</accession>
<reference evidence="8 9" key="1">
    <citation type="submission" date="2018-07" db="EMBL/GenBank/DDBJ databases">
        <title>Genomic Encyclopedia of Type Strains, Phase IV (KMG-IV): sequencing the most valuable type-strain genomes for metagenomic binning, comparative biology and taxonomic classification.</title>
        <authorList>
            <person name="Goeker M."/>
        </authorList>
    </citation>
    <scope>NUCLEOTIDE SEQUENCE [LARGE SCALE GENOMIC DNA]</scope>
    <source>
        <strain evidence="8 9">DSM 44952</strain>
    </source>
</reference>
<feature type="transmembrane region" description="Helical" evidence="7">
    <location>
        <begin position="201"/>
        <end position="218"/>
    </location>
</feature>
<evidence type="ECO:0000313" key="9">
    <source>
        <dbReference type="Proteomes" id="UP000255355"/>
    </source>
</evidence>
<evidence type="ECO:0000313" key="8">
    <source>
        <dbReference type="EMBL" id="RDI48346.1"/>
    </source>
</evidence>